<dbReference type="InterPro" id="IPR005703">
    <property type="entry name" value="Ribosomal_uS3_euk/arc"/>
</dbReference>
<dbReference type="GO" id="GO:0003735">
    <property type="term" value="F:structural constituent of ribosome"/>
    <property type="evidence" value="ECO:0007669"/>
    <property type="project" value="UniProtKB-UniRule"/>
</dbReference>
<dbReference type="InterPro" id="IPR036419">
    <property type="entry name" value="Ribosomal_S3_C_sf"/>
</dbReference>
<dbReference type="InterPro" id="IPR001351">
    <property type="entry name" value="Ribosomal_uS3_C"/>
</dbReference>
<dbReference type="SUPFAM" id="SSF54821">
    <property type="entry name" value="Ribosomal protein S3 C-terminal domain"/>
    <property type="match status" value="1"/>
</dbReference>
<gene>
    <name evidence="6" type="primary">rps3</name>
    <name evidence="9" type="ORF">JW744_00275</name>
</gene>
<dbReference type="Gene3D" id="3.30.1140.32">
    <property type="entry name" value="Ribosomal protein S3, C-terminal domain"/>
    <property type="match status" value="1"/>
</dbReference>
<organism evidence="9 10">
    <name type="scientific">Candidatus Iainarchaeum sp</name>
    <dbReference type="NCBI Taxonomy" id="3101447"/>
    <lineage>
        <taxon>Archaea</taxon>
        <taxon>Candidatus Iainarchaeota</taxon>
        <taxon>Candidatus Iainarchaeia</taxon>
        <taxon>Candidatus Iainarchaeales</taxon>
        <taxon>Candidatus Iainarchaeaceae</taxon>
        <taxon>Candidatus Iainarchaeum</taxon>
    </lineage>
</organism>
<dbReference type="InterPro" id="IPR009019">
    <property type="entry name" value="KH_sf_prok-type"/>
</dbReference>
<accession>A0A939C459</accession>
<feature type="region of interest" description="Disordered" evidence="7">
    <location>
        <begin position="201"/>
        <end position="302"/>
    </location>
</feature>
<dbReference type="SUPFAM" id="SSF54814">
    <property type="entry name" value="Prokaryotic type KH domain (KH-domain type II)"/>
    <property type="match status" value="1"/>
</dbReference>
<dbReference type="Proteomes" id="UP000809243">
    <property type="component" value="Unassembled WGS sequence"/>
</dbReference>
<name>A0A939C459_9ARCH</name>
<evidence type="ECO:0000256" key="4">
    <source>
        <dbReference type="ARBA" id="ARBA00022980"/>
    </source>
</evidence>
<dbReference type="GO" id="GO:0022627">
    <property type="term" value="C:cytosolic small ribosomal subunit"/>
    <property type="evidence" value="ECO:0007669"/>
    <property type="project" value="UniProtKB-UniRule"/>
</dbReference>
<dbReference type="CDD" id="cd02411">
    <property type="entry name" value="KH-II_30S_S3_arch"/>
    <property type="match status" value="1"/>
</dbReference>
<dbReference type="NCBIfam" id="TIGR01008">
    <property type="entry name" value="uS3_euk_arch"/>
    <property type="match status" value="1"/>
</dbReference>
<comment type="similarity">
    <text evidence="1 6">Belongs to the universal ribosomal protein uS3 family.</text>
</comment>
<dbReference type="InterPro" id="IPR004044">
    <property type="entry name" value="KH_dom_type_2"/>
</dbReference>
<evidence type="ECO:0000313" key="9">
    <source>
        <dbReference type="EMBL" id="MBN2066886.1"/>
    </source>
</evidence>
<dbReference type="NCBIfam" id="NF003219">
    <property type="entry name" value="PRK04191.1"/>
    <property type="match status" value="1"/>
</dbReference>
<dbReference type="SMART" id="SM00322">
    <property type="entry name" value="KH"/>
    <property type="match status" value="1"/>
</dbReference>
<dbReference type="InterPro" id="IPR057258">
    <property type="entry name" value="Ribosomal_uS3"/>
</dbReference>
<evidence type="ECO:0000256" key="1">
    <source>
        <dbReference type="ARBA" id="ARBA00010761"/>
    </source>
</evidence>
<evidence type="ECO:0000256" key="7">
    <source>
        <dbReference type="SAM" id="MobiDB-lite"/>
    </source>
</evidence>
<reference evidence="9" key="1">
    <citation type="submission" date="2021-01" db="EMBL/GenBank/DDBJ databases">
        <title>Active Sulfur Cycling in an Early Earth Analoge.</title>
        <authorList>
            <person name="Hahn C.R."/>
            <person name="Youssef N.H."/>
            <person name="Elshahed M."/>
        </authorList>
    </citation>
    <scope>NUCLEOTIDE SEQUENCE</scope>
    <source>
        <strain evidence="9">Zod_Metabat.1151</strain>
    </source>
</reference>
<evidence type="ECO:0000256" key="2">
    <source>
        <dbReference type="ARBA" id="ARBA00022730"/>
    </source>
</evidence>
<keyword evidence="5 6" id="KW-0687">Ribonucleoprotein</keyword>
<proteinExistence type="inferred from homology"/>
<dbReference type="Gene3D" id="3.30.300.20">
    <property type="match status" value="1"/>
</dbReference>
<dbReference type="PROSITE" id="PS50823">
    <property type="entry name" value="KH_TYPE_2"/>
    <property type="match status" value="1"/>
</dbReference>
<evidence type="ECO:0000313" key="10">
    <source>
        <dbReference type="Proteomes" id="UP000809243"/>
    </source>
</evidence>
<evidence type="ECO:0000256" key="3">
    <source>
        <dbReference type="ARBA" id="ARBA00022884"/>
    </source>
</evidence>
<evidence type="ECO:0000256" key="6">
    <source>
        <dbReference type="HAMAP-Rule" id="MF_01309"/>
    </source>
</evidence>
<dbReference type="EMBL" id="JAFGDB010000005">
    <property type="protein sequence ID" value="MBN2066886.1"/>
    <property type="molecule type" value="Genomic_DNA"/>
</dbReference>
<dbReference type="FunFam" id="3.30.300.20:FF:000001">
    <property type="entry name" value="30S ribosomal protein S3"/>
    <property type="match status" value="1"/>
</dbReference>
<comment type="caution">
    <text evidence="9">The sequence shown here is derived from an EMBL/GenBank/DDBJ whole genome shotgun (WGS) entry which is preliminary data.</text>
</comment>
<dbReference type="Pfam" id="PF00189">
    <property type="entry name" value="Ribosomal_S3_C"/>
    <property type="match status" value="1"/>
</dbReference>
<protein>
    <recommendedName>
        <fullName evidence="6">Small ribosomal subunit protein uS3</fullName>
    </recommendedName>
</protein>
<evidence type="ECO:0000259" key="8">
    <source>
        <dbReference type="PROSITE" id="PS50823"/>
    </source>
</evidence>
<dbReference type="InterPro" id="IPR015946">
    <property type="entry name" value="KH_dom-like_a/b"/>
</dbReference>
<dbReference type="PANTHER" id="PTHR11760:SF32">
    <property type="entry name" value="SMALL RIBOSOMAL SUBUNIT PROTEIN US3"/>
    <property type="match status" value="1"/>
</dbReference>
<dbReference type="PANTHER" id="PTHR11760">
    <property type="entry name" value="30S/40S RIBOSOMAL PROTEIN S3"/>
    <property type="match status" value="1"/>
</dbReference>
<evidence type="ECO:0000256" key="5">
    <source>
        <dbReference type="ARBA" id="ARBA00023274"/>
    </source>
</evidence>
<dbReference type="AlphaFoldDB" id="A0A939C459"/>
<sequence>MIERTFIEQGMRKIQLEKYLKKELDRAGFTGLDMVKTPLVTRIVLHVARPGLAIGRGGQNIRQLTEEIGQKFGIENPQIEIQDIKQPELDAKATVDKMVGLLERGYSWRSVAFNTIRNITEAGAQGVELVLKGKLSGKGGRKRKQRIAQGYMKKVGNQVKLVDYAKASAYPKAGAIGIKLSIIRPETVFPDKVNIKEIIKSQQDKEKAEKEAQKEKEAAEEKEKAQEKKGSENEAEEKAGKEQEKKKGNAEKKEEKKKHEGEEKTASEKEAEEKKTEGKKPGKEEKEKKKEAVKKSGKEEKK</sequence>
<feature type="domain" description="KH type-2" evidence="8">
    <location>
        <begin position="16"/>
        <end position="85"/>
    </location>
</feature>
<keyword evidence="2 6" id="KW-0699">rRNA-binding</keyword>
<dbReference type="InterPro" id="IPR004087">
    <property type="entry name" value="KH_dom"/>
</dbReference>
<dbReference type="Pfam" id="PF07650">
    <property type="entry name" value="KH_2"/>
    <property type="match status" value="1"/>
</dbReference>
<keyword evidence="4 6" id="KW-0689">Ribosomal protein</keyword>
<dbReference type="InterPro" id="IPR027488">
    <property type="entry name" value="Ribosomal_uS3_arc"/>
</dbReference>
<comment type="subunit">
    <text evidence="6">Part of the 30S ribosomal subunit.</text>
</comment>
<dbReference type="GO" id="GO:0019843">
    <property type="term" value="F:rRNA binding"/>
    <property type="evidence" value="ECO:0007669"/>
    <property type="project" value="UniProtKB-UniRule"/>
</dbReference>
<dbReference type="HAMAP" id="MF_01309_A">
    <property type="entry name" value="Ribosomal_uS3_A"/>
    <property type="match status" value="1"/>
</dbReference>
<keyword evidence="3 6" id="KW-0694">RNA-binding</keyword>
<dbReference type="GO" id="GO:0006412">
    <property type="term" value="P:translation"/>
    <property type="evidence" value="ECO:0007669"/>
    <property type="project" value="UniProtKB-UniRule"/>
</dbReference>
<comment type="function">
    <text evidence="6">Binds the lower part of the 30S subunit head.</text>
</comment>
<dbReference type="PROSITE" id="PS50084">
    <property type="entry name" value="KH_TYPE_1"/>
    <property type="match status" value="1"/>
</dbReference>